<evidence type="ECO:0000256" key="1">
    <source>
        <dbReference type="SAM" id="Phobius"/>
    </source>
</evidence>
<dbReference type="RefSeq" id="WP_058529892.1">
    <property type="nucleotide sequence ID" value="NZ_CAAAHZ010000001.1"/>
</dbReference>
<comment type="caution">
    <text evidence="2">The sequence shown here is derived from an EMBL/GenBank/DDBJ whole genome shotgun (WGS) entry which is preliminary data.</text>
</comment>
<gene>
    <name evidence="2" type="ORF">Llon_1918</name>
</gene>
<keyword evidence="3" id="KW-1185">Reference proteome</keyword>
<dbReference type="STRING" id="45068.Llon_1918"/>
<keyword evidence="1" id="KW-0812">Transmembrane</keyword>
<evidence type="ECO:0000313" key="3">
    <source>
        <dbReference type="Proteomes" id="UP000054997"/>
    </source>
</evidence>
<feature type="transmembrane region" description="Helical" evidence="1">
    <location>
        <begin position="313"/>
        <end position="332"/>
    </location>
</feature>
<organism evidence="2 3">
    <name type="scientific">Legionella londiniensis</name>
    <dbReference type="NCBI Taxonomy" id="45068"/>
    <lineage>
        <taxon>Bacteria</taxon>
        <taxon>Pseudomonadati</taxon>
        <taxon>Pseudomonadota</taxon>
        <taxon>Gammaproteobacteria</taxon>
        <taxon>Legionellales</taxon>
        <taxon>Legionellaceae</taxon>
        <taxon>Legionella</taxon>
    </lineage>
</organism>
<protein>
    <submittedName>
        <fullName evidence="2">Uncharacterized protein</fullName>
    </submittedName>
</protein>
<dbReference type="EMBL" id="LNYK01000033">
    <property type="protein sequence ID" value="KTD19746.1"/>
    <property type="molecule type" value="Genomic_DNA"/>
</dbReference>
<sequence>MKIKKIPYYLMLLLLTGGASLILGFLSFGGMYALIPLLPLAFAAFVLSVAYEGEIYLQNINGALNKLFKHKYLQRQIANEYLLAHFPEDTKANDCPQFFKDYAAQLQLLHQFSHKRLDKESKKSKKQIEKTLRDMEHWFAEQLFLRGSSQLTDYEQELQDFLAVNKAQAARDKFNRNRIYYHLAKAFSVLAGAFMGLGTTYLLVEAFSVIPALAAIPFGLWPLAIVPMALVAGVAYGLLTYNAVTDMINNDTIRKWGRKVIDDLKKGNIFMPATALVLVVLALALTICTAGTWWTVAKQARPLFSWMAKMPAFIMGVINPVITGFSSVVFNLQNTSETLEMIESEVKAQENFFVRGFHRLKEGFWHVWQHENALQMLNPFRLLLKLTLAPLRIVLFLGHLISIGVTADRVPGIPQILSALLGIISEGFEDAHYFIDHEHHHHGDHHEHDPKALLEERLSAGHSHSHEADLPTRFLKLCFAPVYLLAAGWDFVASQFNSEKPKLKPWRALEKQLGIAEKQSVTVAEHAERPSGQWTKEQAIYRVQRFKEKHLQGSIIGYRLARQKQGALSDLQANLRLDNGEEVQKTIGSCAQNDSINRHRFFGFGRKTRTQEFLENELPERLGLKAG</sequence>
<dbReference type="Proteomes" id="UP000054997">
    <property type="component" value="Unassembled WGS sequence"/>
</dbReference>
<evidence type="ECO:0000313" key="2">
    <source>
        <dbReference type="EMBL" id="KTD19746.1"/>
    </source>
</evidence>
<reference evidence="2 3" key="1">
    <citation type="submission" date="2015-11" db="EMBL/GenBank/DDBJ databases">
        <title>Genomic analysis of 38 Legionella species identifies large and diverse effector repertoires.</title>
        <authorList>
            <person name="Burstein D."/>
            <person name="Amaro F."/>
            <person name="Zusman T."/>
            <person name="Lifshitz Z."/>
            <person name="Cohen O."/>
            <person name="Gilbert J.A."/>
            <person name="Pupko T."/>
            <person name="Shuman H.A."/>
            <person name="Segal G."/>
        </authorList>
    </citation>
    <scope>NUCLEOTIDE SEQUENCE [LARGE SCALE GENOMIC DNA]</scope>
    <source>
        <strain evidence="2 3">ATCC 49505</strain>
    </source>
</reference>
<feature type="transmembrane region" description="Helical" evidence="1">
    <location>
        <begin position="382"/>
        <end position="405"/>
    </location>
</feature>
<feature type="transmembrane region" description="Helical" evidence="1">
    <location>
        <begin position="224"/>
        <end position="248"/>
    </location>
</feature>
<feature type="transmembrane region" description="Helical" evidence="1">
    <location>
        <begin position="7"/>
        <end position="26"/>
    </location>
</feature>
<accession>A0A0W0VHZ6</accession>
<dbReference type="PATRIC" id="fig|45068.5.peg.2084"/>
<feature type="transmembrane region" description="Helical" evidence="1">
    <location>
        <begin position="183"/>
        <end position="204"/>
    </location>
</feature>
<dbReference type="AlphaFoldDB" id="A0A0W0VHZ6"/>
<feature type="transmembrane region" description="Helical" evidence="1">
    <location>
        <begin position="269"/>
        <end position="293"/>
    </location>
</feature>
<keyword evidence="1" id="KW-0472">Membrane</keyword>
<dbReference type="OrthoDB" id="5648973at2"/>
<keyword evidence="1" id="KW-1133">Transmembrane helix</keyword>
<feature type="transmembrane region" description="Helical" evidence="1">
    <location>
        <begin position="32"/>
        <end position="51"/>
    </location>
</feature>
<proteinExistence type="predicted"/>
<name>A0A0W0VHZ6_9GAMM</name>